<dbReference type="EMBL" id="BARU01030912">
    <property type="protein sequence ID" value="GAH68677.1"/>
    <property type="molecule type" value="Genomic_DNA"/>
</dbReference>
<evidence type="ECO:0000256" key="1">
    <source>
        <dbReference type="SAM" id="Phobius"/>
    </source>
</evidence>
<comment type="caution">
    <text evidence="2">The sequence shown here is derived from an EMBL/GenBank/DDBJ whole genome shotgun (WGS) entry which is preliminary data.</text>
</comment>
<feature type="transmembrane region" description="Helical" evidence="1">
    <location>
        <begin position="7"/>
        <end position="30"/>
    </location>
</feature>
<evidence type="ECO:0000313" key="2">
    <source>
        <dbReference type="EMBL" id="GAH68677.1"/>
    </source>
</evidence>
<keyword evidence="1" id="KW-0472">Membrane</keyword>
<organism evidence="2">
    <name type="scientific">marine sediment metagenome</name>
    <dbReference type="NCBI Taxonomy" id="412755"/>
    <lineage>
        <taxon>unclassified sequences</taxon>
        <taxon>metagenomes</taxon>
        <taxon>ecological metagenomes</taxon>
    </lineage>
</organism>
<name>X1HGU1_9ZZZZ</name>
<gene>
    <name evidence="2" type="ORF">S03H2_48967</name>
</gene>
<keyword evidence="1" id="KW-0812">Transmembrane</keyword>
<keyword evidence="1" id="KW-1133">Transmembrane helix</keyword>
<reference evidence="2" key="1">
    <citation type="journal article" date="2014" name="Front. Microbiol.">
        <title>High frequency of phylogenetically diverse reductive dehalogenase-homologous genes in deep subseafloor sedimentary metagenomes.</title>
        <authorList>
            <person name="Kawai M."/>
            <person name="Futagami T."/>
            <person name="Toyoda A."/>
            <person name="Takaki Y."/>
            <person name="Nishi S."/>
            <person name="Hori S."/>
            <person name="Arai W."/>
            <person name="Tsubouchi T."/>
            <person name="Morono Y."/>
            <person name="Uchiyama I."/>
            <person name="Ito T."/>
            <person name="Fujiyama A."/>
            <person name="Inagaki F."/>
            <person name="Takami H."/>
        </authorList>
    </citation>
    <scope>NUCLEOTIDE SEQUENCE</scope>
    <source>
        <strain evidence="2">Expedition CK06-06</strain>
    </source>
</reference>
<sequence length="46" mass="5472">MEFKKWRFIWTGIVGMLFMLPIAYATFYFFDLIALLTGGLIQNFFV</sequence>
<protein>
    <submittedName>
        <fullName evidence="2">Uncharacterized protein</fullName>
    </submittedName>
</protein>
<dbReference type="AlphaFoldDB" id="X1HGU1"/>
<feature type="non-terminal residue" evidence="2">
    <location>
        <position position="46"/>
    </location>
</feature>
<proteinExistence type="predicted"/>
<accession>X1HGU1</accession>